<dbReference type="InterPro" id="IPR037393">
    <property type="entry name" value="Bud22/SRFB1"/>
</dbReference>
<dbReference type="PANTHER" id="PTHR23325:SF1">
    <property type="entry name" value="SERUM RESPONSE FACTOR-BINDING PROTEIN 1"/>
    <property type="match status" value="1"/>
</dbReference>
<feature type="compositionally biased region" description="Low complexity" evidence="2">
    <location>
        <begin position="211"/>
        <end position="224"/>
    </location>
</feature>
<organism evidence="4 5">
    <name type="scientific">Saccharata proteae CBS 121410</name>
    <dbReference type="NCBI Taxonomy" id="1314787"/>
    <lineage>
        <taxon>Eukaryota</taxon>
        <taxon>Fungi</taxon>
        <taxon>Dikarya</taxon>
        <taxon>Ascomycota</taxon>
        <taxon>Pezizomycotina</taxon>
        <taxon>Dothideomycetes</taxon>
        <taxon>Dothideomycetes incertae sedis</taxon>
        <taxon>Botryosphaeriales</taxon>
        <taxon>Saccharataceae</taxon>
        <taxon>Saccharata</taxon>
    </lineage>
</organism>
<dbReference type="PANTHER" id="PTHR23325">
    <property type="entry name" value="SERUM RESPONSE FACTOR-BINDING"/>
    <property type="match status" value="1"/>
</dbReference>
<evidence type="ECO:0000256" key="2">
    <source>
        <dbReference type="SAM" id="MobiDB-lite"/>
    </source>
</evidence>
<dbReference type="GO" id="GO:0030490">
    <property type="term" value="P:maturation of SSU-rRNA"/>
    <property type="evidence" value="ECO:0007669"/>
    <property type="project" value="TreeGrafter"/>
</dbReference>
<reference evidence="4" key="1">
    <citation type="journal article" date="2020" name="Stud. Mycol.">
        <title>101 Dothideomycetes genomes: a test case for predicting lifestyles and emergence of pathogens.</title>
        <authorList>
            <person name="Haridas S."/>
            <person name="Albert R."/>
            <person name="Binder M."/>
            <person name="Bloem J."/>
            <person name="Labutti K."/>
            <person name="Salamov A."/>
            <person name="Andreopoulos B."/>
            <person name="Baker S."/>
            <person name="Barry K."/>
            <person name="Bills G."/>
            <person name="Bluhm B."/>
            <person name="Cannon C."/>
            <person name="Castanera R."/>
            <person name="Culley D."/>
            <person name="Daum C."/>
            <person name="Ezra D."/>
            <person name="Gonzalez J."/>
            <person name="Henrissat B."/>
            <person name="Kuo A."/>
            <person name="Liang C."/>
            <person name="Lipzen A."/>
            <person name="Lutzoni F."/>
            <person name="Magnuson J."/>
            <person name="Mondo S."/>
            <person name="Nolan M."/>
            <person name="Ohm R."/>
            <person name="Pangilinan J."/>
            <person name="Park H.-J."/>
            <person name="Ramirez L."/>
            <person name="Alfaro M."/>
            <person name="Sun H."/>
            <person name="Tritt A."/>
            <person name="Yoshinaga Y."/>
            <person name="Zwiers L.-H."/>
            <person name="Turgeon B."/>
            <person name="Goodwin S."/>
            <person name="Spatafora J."/>
            <person name="Crous P."/>
            <person name="Grigoriev I."/>
        </authorList>
    </citation>
    <scope>NUCLEOTIDE SEQUENCE</scope>
    <source>
        <strain evidence="4">CBS 121410</strain>
    </source>
</reference>
<protein>
    <submittedName>
        <fullName evidence="4">Bud-site selection protein</fullName>
    </submittedName>
</protein>
<dbReference type="Pfam" id="PF09073">
    <property type="entry name" value="BUD22"/>
    <property type="match status" value="1"/>
</dbReference>
<dbReference type="EMBL" id="ML978711">
    <property type="protein sequence ID" value="KAF2091503.1"/>
    <property type="molecule type" value="Genomic_DNA"/>
</dbReference>
<feature type="compositionally biased region" description="Basic and acidic residues" evidence="2">
    <location>
        <begin position="280"/>
        <end position="305"/>
    </location>
</feature>
<keyword evidence="1" id="KW-0175">Coiled coil</keyword>
<feature type="non-terminal residue" evidence="4">
    <location>
        <position position="394"/>
    </location>
</feature>
<evidence type="ECO:0000259" key="3">
    <source>
        <dbReference type="Pfam" id="PF09073"/>
    </source>
</evidence>
<dbReference type="GO" id="GO:0005634">
    <property type="term" value="C:nucleus"/>
    <property type="evidence" value="ECO:0007669"/>
    <property type="project" value="TreeGrafter"/>
</dbReference>
<evidence type="ECO:0000256" key="1">
    <source>
        <dbReference type="ARBA" id="ARBA00023054"/>
    </source>
</evidence>
<comment type="caution">
    <text evidence="4">The sequence shown here is derived from an EMBL/GenBank/DDBJ whole genome shotgun (WGS) entry which is preliminary data.</text>
</comment>
<evidence type="ECO:0000313" key="5">
    <source>
        <dbReference type="Proteomes" id="UP000799776"/>
    </source>
</evidence>
<dbReference type="AlphaFoldDB" id="A0A9P4I101"/>
<dbReference type="GO" id="GO:0030686">
    <property type="term" value="C:90S preribosome"/>
    <property type="evidence" value="ECO:0007669"/>
    <property type="project" value="TreeGrafter"/>
</dbReference>
<dbReference type="Proteomes" id="UP000799776">
    <property type="component" value="Unassembled WGS sequence"/>
</dbReference>
<dbReference type="OrthoDB" id="3364872at2759"/>
<dbReference type="InterPro" id="IPR015158">
    <property type="entry name" value="Bud22_dom"/>
</dbReference>
<feature type="compositionally biased region" description="Basic and acidic residues" evidence="2">
    <location>
        <begin position="354"/>
        <end position="374"/>
    </location>
</feature>
<name>A0A9P4I101_9PEZI</name>
<feature type="compositionally biased region" description="Acidic residues" evidence="2">
    <location>
        <begin position="150"/>
        <end position="174"/>
    </location>
</feature>
<gene>
    <name evidence="4" type="ORF">K490DRAFT_20032</name>
</gene>
<keyword evidence="5" id="KW-1185">Reference proteome</keyword>
<accession>A0A9P4I101</accession>
<feature type="domain" description="Bud22" evidence="3">
    <location>
        <begin position="1"/>
        <end position="394"/>
    </location>
</feature>
<feature type="non-terminal residue" evidence="4">
    <location>
        <position position="1"/>
    </location>
</feature>
<evidence type="ECO:0000313" key="4">
    <source>
        <dbReference type="EMBL" id="KAF2091503.1"/>
    </source>
</evidence>
<feature type="region of interest" description="Disordered" evidence="2">
    <location>
        <begin position="147"/>
        <end position="394"/>
    </location>
</feature>
<proteinExistence type="predicted"/>
<sequence length="394" mass="42909">KLHRALKLARGFERQKMSRRRKNATTEKKDAEVVRIDSEIEALKKLDYPSVAETHLYKTLLKIKSIASHPALPPSITLPSKPAPDTATANVTARLFNANPTKEAMAGIISDVRNILGLDGPEGPSQKKAKAGAADNKKLAKSVAALKVAEEEEIASNSDEESSEASGSEDEFAGFDDRIAGSSEDESEDEDRTRPSANIRKFLSTKDMEITPSPEGSPSASPEPTSKKPQKSLPKPTKSTFIPSLSMGGYISGSDSEPEDIEEQVAPRKNRRGQRARQQIWEKKYGKGAKHVQEQEKKAKKDRNAGWDPIRGATDGSKKTFGRGQNGGRDGGKVKFSSGGRGPKGPTDANAVEVVKRKPKKDDEGKLHPSWEAKKKAKEKNQTVAFQGKKVTFD</sequence>